<dbReference type="InterPro" id="IPR002641">
    <property type="entry name" value="PNPLA_dom"/>
</dbReference>
<evidence type="ECO:0000313" key="5">
    <source>
        <dbReference type="Proteomes" id="UP000012040"/>
    </source>
</evidence>
<evidence type="ECO:0000313" key="4">
    <source>
        <dbReference type="EMBL" id="AGH96517.1"/>
    </source>
</evidence>
<sequence>MERISTAKAKNQATNKNTKFPLLVSLVTVLFVVGCATSRTTKPTPKKDGTTKTPVEVTQPTTPTDESGDETSEVEPETPVTPPIVAEQPAPIRTVPRIGIIFSGGGAKAWAHIGVLKEIEKAKWPVHAVAGFEWGSAVAAIYGMNFSSNEVEWELSKVRDLANLDESSKAMFDNKSVAELKVPFVCPSLNVAQQSVFMLNRGQLNKLMPFCLAQPPLSKPYSQSVAEMDHIEALAQHLRSTGANKVILINVLAQKTKRSFTADYLSAENILWVKSAAAMSKAIAGVDDIIQINLDSYGINDLGKKREIIAKGSELSYNEIRKLTSQYGL</sequence>
<dbReference type="PATRIC" id="fig|1184267.3.peg.2332"/>
<evidence type="ECO:0000256" key="1">
    <source>
        <dbReference type="ARBA" id="ARBA00023098"/>
    </source>
</evidence>
<dbReference type="SUPFAM" id="SSF52151">
    <property type="entry name" value="FabD/lysophospholipase-like"/>
    <property type="match status" value="1"/>
</dbReference>
<dbReference type="STRING" id="1184267.A11Q_2301"/>
<organism evidence="4 5">
    <name type="scientific">Pseudobdellovibrio exovorus JSS</name>
    <dbReference type="NCBI Taxonomy" id="1184267"/>
    <lineage>
        <taxon>Bacteria</taxon>
        <taxon>Pseudomonadati</taxon>
        <taxon>Bdellovibrionota</taxon>
        <taxon>Bdellovibrionia</taxon>
        <taxon>Bdellovibrionales</taxon>
        <taxon>Pseudobdellovibrionaceae</taxon>
        <taxon>Pseudobdellovibrio</taxon>
    </lineage>
</organism>
<gene>
    <name evidence="4" type="ORF">A11Q_2301</name>
</gene>
<dbReference type="OrthoDB" id="5290003at2"/>
<name>M4VAW5_9BACT</name>
<dbReference type="PROSITE" id="PS51257">
    <property type="entry name" value="PROKAR_LIPOPROTEIN"/>
    <property type="match status" value="1"/>
</dbReference>
<evidence type="ECO:0000256" key="2">
    <source>
        <dbReference type="SAM" id="MobiDB-lite"/>
    </source>
</evidence>
<feature type="region of interest" description="Disordered" evidence="2">
    <location>
        <begin position="39"/>
        <end position="84"/>
    </location>
</feature>
<dbReference type="InterPro" id="IPR016035">
    <property type="entry name" value="Acyl_Trfase/lysoPLipase"/>
</dbReference>
<dbReference type="EMBL" id="CP003537">
    <property type="protein sequence ID" value="AGH96517.1"/>
    <property type="molecule type" value="Genomic_DNA"/>
</dbReference>
<dbReference type="Gene3D" id="3.40.1090.10">
    <property type="entry name" value="Cytosolic phospholipase A2 catalytic domain"/>
    <property type="match status" value="1"/>
</dbReference>
<feature type="compositionally biased region" description="Low complexity" evidence="2">
    <location>
        <begin position="51"/>
        <end position="64"/>
    </location>
</feature>
<keyword evidence="5" id="KW-1185">Reference proteome</keyword>
<protein>
    <submittedName>
        <fullName evidence="4">Alpha-beta hydrolase superfamily protein</fullName>
    </submittedName>
</protein>
<feature type="compositionally biased region" description="Acidic residues" evidence="2">
    <location>
        <begin position="66"/>
        <end position="76"/>
    </location>
</feature>
<feature type="domain" description="PNPLA" evidence="3">
    <location>
        <begin position="101"/>
        <end position="167"/>
    </location>
</feature>
<dbReference type="Proteomes" id="UP000012040">
    <property type="component" value="Chromosome"/>
</dbReference>
<dbReference type="GO" id="GO:0016787">
    <property type="term" value="F:hydrolase activity"/>
    <property type="evidence" value="ECO:0007669"/>
    <property type="project" value="UniProtKB-KW"/>
</dbReference>
<keyword evidence="4" id="KW-0378">Hydrolase</keyword>
<dbReference type="eggNOG" id="COG1752">
    <property type="taxonomic scope" value="Bacteria"/>
</dbReference>
<dbReference type="GO" id="GO:0006629">
    <property type="term" value="P:lipid metabolic process"/>
    <property type="evidence" value="ECO:0007669"/>
    <property type="project" value="UniProtKB-KW"/>
</dbReference>
<evidence type="ECO:0000259" key="3">
    <source>
        <dbReference type="Pfam" id="PF01734"/>
    </source>
</evidence>
<dbReference type="HOGENOM" id="CLU_843755_0_0_7"/>
<reference evidence="4 5" key="1">
    <citation type="journal article" date="2013" name="ISME J.">
        <title>By their genes ye shall know them: genomic signatures of predatory bacteria.</title>
        <authorList>
            <person name="Pasternak Z."/>
            <person name="Pietrokovski S."/>
            <person name="Rotem O."/>
            <person name="Gophna U."/>
            <person name="Lurie-Weinberger M.N."/>
            <person name="Jurkevitch E."/>
        </authorList>
    </citation>
    <scope>NUCLEOTIDE SEQUENCE [LARGE SCALE GENOMIC DNA]</scope>
    <source>
        <strain evidence="4 5">JSS</strain>
    </source>
</reference>
<dbReference type="Pfam" id="PF01734">
    <property type="entry name" value="Patatin"/>
    <property type="match status" value="1"/>
</dbReference>
<dbReference type="KEGG" id="bex:A11Q_2301"/>
<dbReference type="AlphaFoldDB" id="M4VAW5"/>
<keyword evidence="1" id="KW-0443">Lipid metabolism</keyword>
<accession>M4VAW5</accession>
<proteinExistence type="predicted"/>
<dbReference type="RefSeq" id="WP_015471007.1">
    <property type="nucleotide sequence ID" value="NC_020813.1"/>
</dbReference>